<evidence type="ECO:0000256" key="2">
    <source>
        <dbReference type="ARBA" id="ARBA00022490"/>
    </source>
</evidence>
<reference evidence="9" key="2">
    <citation type="journal article" date="2021" name="PeerJ">
        <title>Extensive microbial diversity within the chicken gut microbiome revealed by metagenomics and culture.</title>
        <authorList>
            <person name="Gilroy R."/>
            <person name="Ravi A."/>
            <person name="Getino M."/>
            <person name="Pursley I."/>
            <person name="Horton D.L."/>
            <person name="Alikhan N.F."/>
            <person name="Baker D."/>
            <person name="Gharbi K."/>
            <person name="Hall N."/>
            <person name="Watson M."/>
            <person name="Adriaenssens E.M."/>
            <person name="Foster-Nyarko E."/>
            <person name="Jarju S."/>
            <person name="Secka A."/>
            <person name="Antonio M."/>
            <person name="Oren A."/>
            <person name="Chaudhuri R.R."/>
            <person name="La Ragione R."/>
            <person name="Hildebrand F."/>
            <person name="Pallen M.J."/>
        </authorList>
    </citation>
    <scope>NUCLEOTIDE SEQUENCE</scope>
    <source>
        <strain evidence="9">3924</strain>
    </source>
</reference>
<dbReference type="InterPro" id="IPR007159">
    <property type="entry name" value="SpoVT-AbrB_dom"/>
</dbReference>
<dbReference type="GO" id="GO:0003700">
    <property type="term" value="F:DNA-binding transcription factor activity"/>
    <property type="evidence" value="ECO:0007669"/>
    <property type="project" value="UniProtKB-UniRule"/>
</dbReference>
<keyword evidence="9" id="KW-0132">Cell division</keyword>
<dbReference type="HAMAP" id="MF_01008">
    <property type="entry name" value="MraZ"/>
    <property type="match status" value="1"/>
</dbReference>
<evidence type="ECO:0000256" key="6">
    <source>
        <dbReference type="ARBA" id="ARBA00023163"/>
    </source>
</evidence>
<dbReference type="PANTHER" id="PTHR34701:SF1">
    <property type="entry name" value="TRANSCRIPTIONAL REGULATOR MRAZ"/>
    <property type="match status" value="1"/>
</dbReference>
<proteinExistence type="inferred from homology"/>
<dbReference type="EMBL" id="JADIMV010000044">
    <property type="protein sequence ID" value="MBO8439480.1"/>
    <property type="molecule type" value="Genomic_DNA"/>
</dbReference>
<dbReference type="SUPFAM" id="SSF89447">
    <property type="entry name" value="AbrB/MazE/MraZ-like"/>
    <property type="match status" value="1"/>
</dbReference>
<dbReference type="Gene3D" id="3.40.1550.20">
    <property type="entry name" value="Transcriptional regulator MraZ domain"/>
    <property type="match status" value="1"/>
</dbReference>
<protein>
    <recommendedName>
        <fullName evidence="1 7">Transcriptional regulator MraZ</fullName>
    </recommendedName>
</protein>
<feature type="domain" description="SpoVT-AbrB" evidence="8">
    <location>
        <begin position="7"/>
        <end position="54"/>
    </location>
</feature>
<keyword evidence="2 7" id="KW-0963">Cytoplasm</keyword>
<evidence type="ECO:0000256" key="1">
    <source>
        <dbReference type="ARBA" id="ARBA00013860"/>
    </source>
</evidence>
<dbReference type="AlphaFoldDB" id="A0A940DIV9"/>
<dbReference type="GO" id="GO:0005737">
    <property type="term" value="C:cytoplasm"/>
    <property type="evidence" value="ECO:0007669"/>
    <property type="project" value="UniProtKB-UniRule"/>
</dbReference>
<gene>
    <name evidence="7" type="primary">mraZ</name>
    <name evidence="9" type="ORF">IAC51_02400</name>
</gene>
<evidence type="ECO:0000256" key="5">
    <source>
        <dbReference type="ARBA" id="ARBA00023125"/>
    </source>
</evidence>
<reference evidence="9" key="1">
    <citation type="submission" date="2020-10" db="EMBL/GenBank/DDBJ databases">
        <authorList>
            <person name="Gilroy R."/>
        </authorList>
    </citation>
    <scope>NUCLEOTIDE SEQUENCE</scope>
    <source>
        <strain evidence="9">3924</strain>
    </source>
</reference>
<dbReference type="InterPro" id="IPR035644">
    <property type="entry name" value="MraZ_C"/>
</dbReference>
<dbReference type="GO" id="GO:0000976">
    <property type="term" value="F:transcription cis-regulatory region binding"/>
    <property type="evidence" value="ECO:0007669"/>
    <property type="project" value="TreeGrafter"/>
</dbReference>
<dbReference type="CDD" id="cd16320">
    <property type="entry name" value="MraZ_N"/>
    <property type="match status" value="1"/>
</dbReference>
<keyword evidence="3" id="KW-0677">Repeat</keyword>
<dbReference type="PANTHER" id="PTHR34701">
    <property type="entry name" value="TRANSCRIPTIONAL REGULATOR MRAZ"/>
    <property type="match status" value="1"/>
</dbReference>
<sequence length="153" mass="17627">MSFFIGNCEAKTDAKGRVFLPSVYRRLLPDGERGRVVMRMDPENECLVLYPEGVWNRMVEELQGRLDEWDAEDRLLLMQFVSDAEWMDIDSQGRILIQKRFLSAIGAGQTLLFVGMIDRIAVWGKERYESAKMGREDFARRLASKMKGAKDGE</sequence>
<dbReference type="InterPro" id="IPR020603">
    <property type="entry name" value="MraZ_dom"/>
</dbReference>
<keyword evidence="9" id="KW-0131">Cell cycle</keyword>
<comment type="subunit">
    <text evidence="7">Forms oligomers.</text>
</comment>
<comment type="caution">
    <text evidence="9">The sequence shown here is derived from an EMBL/GenBank/DDBJ whole genome shotgun (WGS) entry which is preliminary data.</text>
</comment>
<dbReference type="InterPro" id="IPR038619">
    <property type="entry name" value="MraZ_sf"/>
</dbReference>
<organism evidence="9 10">
    <name type="scientific">Candidatus Aphodosoma intestinipullorum</name>
    <dbReference type="NCBI Taxonomy" id="2840674"/>
    <lineage>
        <taxon>Bacteria</taxon>
        <taxon>Pseudomonadati</taxon>
        <taxon>Bacteroidota</taxon>
        <taxon>Bacteroidia</taxon>
        <taxon>Bacteroidales</taxon>
        <taxon>Candidatus Aphodosoma</taxon>
    </lineage>
</organism>
<comment type="subcellular location">
    <subcellularLocation>
        <location evidence="7">Cytoplasm</location>
        <location evidence="7">Nucleoid</location>
    </subcellularLocation>
</comment>
<dbReference type="PROSITE" id="PS51740">
    <property type="entry name" value="SPOVT_ABRB"/>
    <property type="match status" value="2"/>
</dbReference>
<evidence type="ECO:0000256" key="4">
    <source>
        <dbReference type="ARBA" id="ARBA00023015"/>
    </source>
</evidence>
<keyword evidence="6 7" id="KW-0804">Transcription</keyword>
<accession>A0A940DIV9</accession>
<name>A0A940DIV9_9BACT</name>
<dbReference type="InterPro" id="IPR037914">
    <property type="entry name" value="SpoVT-AbrB_sf"/>
</dbReference>
<feature type="domain" description="SpoVT-AbrB" evidence="8">
    <location>
        <begin position="84"/>
        <end position="127"/>
    </location>
</feature>
<dbReference type="Pfam" id="PF02381">
    <property type="entry name" value="MraZ"/>
    <property type="match status" value="2"/>
</dbReference>
<dbReference type="InterPro" id="IPR003444">
    <property type="entry name" value="MraZ"/>
</dbReference>
<dbReference type="GO" id="GO:0051301">
    <property type="term" value="P:cell division"/>
    <property type="evidence" value="ECO:0007669"/>
    <property type="project" value="UniProtKB-KW"/>
</dbReference>
<dbReference type="InterPro" id="IPR035642">
    <property type="entry name" value="MraZ_N"/>
</dbReference>
<keyword evidence="4 7" id="KW-0805">Transcription regulation</keyword>
<evidence type="ECO:0000256" key="3">
    <source>
        <dbReference type="ARBA" id="ARBA00022737"/>
    </source>
</evidence>
<evidence type="ECO:0000313" key="10">
    <source>
        <dbReference type="Proteomes" id="UP000712007"/>
    </source>
</evidence>
<dbReference type="Proteomes" id="UP000712007">
    <property type="component" value="Unassembled WGS sequence"/>
</dbReference>
<dbReference type="GO" id="GO:2000143">
    <property type="term" value="P:negative regulation of DNA-templated transcription initiation"/>
    <property type="evidence" value="ECO:0007669"/>
    <property type="project" value="TreeGrafter"/>
</dbReference>
<comment type="similarity">
    <text evidence="7">Belongs to the MraZ family.</text>
</comment>
<evidence type="ECO:0000259" key="8">
    <source>
        <dbReference type="PROSITE" id="PS51740"/>
    </source>
</evidence>
<evidence type="ECO:0000313" key="9">
    <source>
        <dbReference type="EMBL" id="MBO8439480.1"/>
    </source>
</evidence>
<keyword evidence="5 7" id="KW-0238">DNA-binding</keyword>
<dbReference type="CDD" id="cd16321">
    <property type="entry name" value="MraZ_C"/>
    <property type="match status" value="1"/>
</dbReference>
<evidence type="ECO:0000256" key="7">
    <source>
        <dbReference type="HAMAP-Rule" id="MF_01008"/>
    </source>
</evidence>
<dbReference type="GO" id="GO:0009295">
    <property type="term" value="C:nucleoid"/>
    <property type="evidence" value="ECO:0007669"/>
    <property type="project" value="UniProtKB-SubCell"/>
</dbReference>